<keyword evidence="1" id="KW-0812">Transmembrane</keyword>
<keyword evidence="1" id="KW-1133">Transmembrane helix</keyword>
<dbReference type="OrthoDB" id="417908at2759"/>
<keyword evidence="1" id="KW-0472">Membrane</keyword>
<feature type="transmembrane region" description="Helical" evidence="1">
    <location>
        <begin position="51"/>
        <end position="70"/>
    </location>
</feature>
<dbReference type="AlphaFoldDB" id="A0A183SNR3"/>
<name>A0A183SNR3_SCHSO</name>
<gene>
    <name evidence="2" type="ORF">SSLN_LOCUS5861</name>
</gene>
<dbReference type="EMBL" id="UYSU01033436">
    <property type="protein sequence ID" value="VDL92246.1"/>
    <property type="molecule type" value="Genomic_DNA"/>
</dbReference>
<accession>A0A183SNR3</accession>
<dbReference type="WBParaSite" id="SSLN_0000605401-mRNA-1">
    <property type="protein sequence ID" value="SSLN_0000605401-mRNA-1"/>
    <property type="gene ID" value="SSLN_0000605401"/>
</dbReference>
<organism evidence="4">
    <name type="scientific">Schistocephalus solidus</name>
    <name type="common">Tapeworm</name>
    <dbReference type="NCBI Taxonomy" id="70667"/>
    <lineage>
        <taxon>Eukaryota</taxon>
        <taxon>Metazoa</taxon>
        <taxon>Spiralia</taxon>
        <taxon>Lophotrochozoa</taxon>
        <taxon>Platyhelminthes</taxon>
        <taxon>Cestoda</taxon>
        <taxon>Eucestoda</taxon>
        <taxon>Diphyllobothriidea</taxon>
        <taxon>Diphyllobothriidae</taxon>
        <taxon>Schistocephalus</taxon>
    </lineage>
</organism>
<protein>
    <submittedName>
        <fullName evidence="4">Reverse transcriptase domain-containing protein</fullName>
    </submittedName>
</protein>
<proteinExistence type="predicted"/>
<reference evidence="2 3" key="2">
    <citation type="submission" date="2018-11" db="EMBL/GenBank/DDBJ databases">
        <authorList>
            <consortium name="Pathogen Informatics"/>
        </authorList>
    </citation>
    <scope>NUCLEOTIDE SEQUENCE [LARGE SCALE GENOMIC DNA]</scope>
    <source>
        <strain evidence="2 3">NST_G2</strain>
    </source>
</reference>
<dbReference type="Proteomes" id="UP000275846">
    <property type="component" value="Unassembled WGS sequence"/>
</dbReference>
<evidence type="ECO:0000256" key="1">
    <source>
        <dbReference type="SAM" id="Phobius"/>
    </source>
</evidence>
<keyword evidence="3" id="KW-1185">Reference proteome</keyword>
<evidence type="ECO:0000313" key="3">
    <source>
        <dbReference type="Proteomes" id="UP000275846"/>
    </source>
</evidence>
<reference evidence="4" key="1">
    <citation type="submission" date="2016-06" db="UniProtKB">
        <authorList>
            <consortium name="WormBaseParasite"/>
        </authorList>
    </citation>
    <scope>IDENTIFICATION</scope>
</reference>
<sequence>MDWKSMQKFGCLERCMHMVCQIYDGMMARVTDDKAVAKVFAVTNGVKRCCVLASALFSPMLFAMLMDIYLDDRPGIRIAYKNGGQFLNK</sequence>
<evidence type="ECO:0000313" key="2">
    <source>
        <dbReference type="EMBL" id="VDL92246.1"/>
    </source>
</evidence>
<evidence type="ECO:0000313" key="4">
    <source>
        <dbReference type="WBParaSite" id="SSLN_0000605401-mRNA-1"/>
    </source>
</evidence>